<comment type="caution">
    <text evidence="2">The sequence shown here is derived from an EMBL/GenBank/DDBJ whole genome shotgun (WGS) entry which is preliminary data.</text>
</comment>
<dbReference type="Proteomes" id="UP000324965">
    <property type="component" value="Unassembled WGS sequence"/>
</dbReference>
<gene>
    <name evidence="2" type="ORF">FGF04_09905</name>
</gene>
<reference evidence="2 3" key="1">
    <citation type="submission" date="2019-05" db="EMBL/GenBank/DDBJ databases">
        <authorList>
            <person name="Hariharan J."/>
            <person name="Choudoir M.J."/>
            <person name="Diebold P."/>
            <person name="Panke-Buisse K."/>
            <person name="Buckley D.H."/>
        </authorList>
    </citation>
    <scope>NUCLEOTIDE SEQUENCE [LARGE SCALE GENOMIC DNA]</scope>
    <source>
        <strain evidence="2 3">SUN51</strain>
    </source>
</reference>
<dbReference type="AlphaFoldDB" id="A0A5B0BID2"/>
<evidence type="ECO:0000313" key="2">
    <source>
        <dbReference type="EMBL" id="KAA0940395.1"/>
    </source>
</evidence>
<organism evidence="2 3">
    <name type="scientific">Streptomyces apricus</name>
    <dbReference type="NCBI Taxonomy" id="1828112"/>
    <lineage>
        <taxon>Bacteria</taxon>
        <taxon>Bacillati</taxon>
        <taxon>Actinomycetota</taxon>
        <taxon>Actinomycetes</taxon>
        <taxon>Kitasatosporales</taxon>
        <taxon>Streptomycetaceae</taxon>
        <taxon>Streptomyces</taxon>
    </lineage>
</organism>
<evidence type="ECO:0000256" key="1">
    <source>
        <dbReference type="SAM" id="MobiDB-lite"/>
    </source>
</evidence>
<keyword evidence="3" id="KW-1185">Reference proteome</keyword>
<dbReference type="RefSeq" id="WP_149510895.1">
    <property type="nucleotide sequence ID" value="NZ_VDFC01000028.1"/>
</dbReference>
<dbReference type="OrthoDB" id="3287229at2"/>
<dbReference type="EMBL" id="VDFC01000028">
    <property type="protein sequence ID" value="KAA0940395.1"/>
    <property type="molecule type" value="Genomic_DNA"/>
</dbReference>
<feature type="compositionally biased region" description="Pro residues" evidence="1">
    <location>
        <begin position="214"/>
        <end position="223"/>
    </location>
</feature>
<sequence length="223" mass="24384">MVTSAARHADAAWTRIETWLARRAPGVHAALCPPARDRTLKLVAEATGAAPPTDLAAWWKRRHGLRRSPSPGSLFPDRCDPLPLEDALRHRALFLDTARRTCPPELRPQLAAFQERCARQPAGTLHPDEALPLWLPAWIPVAHDAAGSGLFADLRAGPRRGCLVRYTNHGQAPEAAWPDLTTLLTYVADTLESLDDSDRETGGTMTIGRWTVPGPEPGPEPLE</sequence>
<proteinExistence type="predicted"/>
<name>A0A5B0BID2_9ACTN</name>
<protein>
    <recommendedName>
        <fullName evidence="4">Knr4/Smi1-like domain-containing protein</fullName>
    </recommendedName>
</protein>
<feature type="region of interest" description="Disordered" evidence="1">
    <location>
        <begin position="195"/>
        <end position="223"/>
    </location>
</feature>
<accession>A0A5B0BID2</accession>
<evidence type="ECO:0008006" key="4">
    <source>
        <dbReference type="Google" id="ProtNLM"/>
    </source>
</evidence>
<evidence type="ECO:0000313" key="3">
    <source>
        <dbReference type="Proteomes" id="UP000324965"/>
    </source>
</evidence>